<dbReference type="Gene3D" id="3.20.20.60">
    <property type="entry name" value="Phosphoenolpyruvate-binding domains"/>
    <property type="match status" value="1"/>
</dbReference>
<dbReference type="EMBL" id="QBKT01000003">
    <property type="protein sequence ID" value="PTX62071.1"/>
    <property type="molecule type" value="Genomic_DNA"/>
</dbReference>
<name>A0A2T6C185_9FLAO</name>
<reference evidence="1 2" key="1">
    <citation type="submission" date="2018-04" db="EMBL/GenBank/DDBJ databases">
        <title>Genomic Encyclopedia of Archaeal and Bacterial Type Strains, Phase II (KMG-II): from individual species to whole genera.</title>
        <authorList>
            <person name="Goeker M."/>
        </authorList>
    </citation>
    <scope>NUCLEOTIDE SEQUENCE [LARGE SCALE GENOMIC DNA]</scope>
    <source>
        <strain evidence="1 2">DSM 25731</strain>
    </source>
</reference>
<comment type="caution">
    <text evidence="1">The sequence shown here is derived from an EMBL/GenBank/DDBJ whole genome shotgun (WGS) entry which is preliminary data.</text>
</comment>
<dbReference type="RefSeq" id="WP_108114296.1">
    <property type="nucleotide sequence ID" value="NZ_QBKT01000003.1"/>
</dbReference>
<dbReference type="CDD" id="cd00377">
    <property type="entry name" value="ICL_PEPM"/>
    <property type="match status" value="1"/>
</dbReference>
<dbReference type="PANTHER" id="PTHR42905">
    <property type="entry name" value="PHOSPHOENOLPYRUVATE CARBOXYLASE"/>
    <property type="match status" value="1"/>
</dbReference>
<dbReference type="InterPro" id="IPR039556">
    <property type="entry name" value="ICL/PEPM"/>
</dbReference>
<dbReference type="OrthoDB" id="9780430at2"/>
<dbReference type="InterPro" id="IPR040442">
    <property type="entry name" value="Pyrv_kinase-like_dom_sf"/>
</dbReference>
<dbReference type="InterPro" id="IPR015813">
    <property type="entry name" value="Pyrv/PenolPyrv_kinase-like_dom"/>
</dbReference>
<proteinExistence type="predicted"/>
<accession>A0A2T6C185</accession>
<gene>
    <name evidence="1" type="ORF">C8N46_103169</name>
</gene>
<keyword evidence="1" id="KW-0456">Lyase</keyword>
<dbReference type="AlphaFoldDB" id="A0A2T6C185"/>
<organism evidence="1 2">
    <name type="scientific">Kordia periserrulae</name>
    <dbReference type="NCBI Taxonomy" id="701523"/>
    <lineage>
        <taxon>Bacteria</taxon>
        <taxon>Pseudomonadati</taxon>
        <taxon>Bacteroidota</taxon>
        <taxon>Flavobacteriia</taxon>
        <taxon>Flavobacteriales</taxon>
        <taxon>Flavobacteriaceae</taxon>
        <taxon>Kordia</taxon>
    </lineage>
</organism>
<evidence type="ECO:0000313" key="2">
    <source>
        <dbReference type="Proteomes" id="UP000244090"/>
    </source>
</evidence>
<evidence type="ECO:0000313" key="1">
    <source>
        <dbReference type="EMBL" id="PTX62071.1"/>
    </source>
</evidence>
<protein>
    <submittedName>
        <fullName evidence="1">2-methylisocitrate lyase-like PEP mutase family enzyme</fullName>
    </submittedName>
</protein>
<dbReference type="PANTHER" id="PTHR42905:SF16">
    <property type="entry name" value="CARBOXYPHOSPHONOENOLPYRUVATE PHOSPHONOMUTASE-LIKE PROTEIN (AFU_ORTHOLOGUE AFUA_5G07230)"/>
    <property type="match status" value="1"/>
</dbReference>
<dbReference type="Pfam" id="PF13714">
    <property type="entry name" value="PEP_mutase"/>
    <property type="match status" value="1"/>
</dbReference>
<dbReference type="SUPFAM" id="SSF51621">
    <property type="entry name" value="Phosphoenolpyruvate/pyruvate domain"/>
    <property type="match status" value="1"/>
</dbReference>
<keyword evidence="2" id="KW-1185">Reference proteome</keyword>
<dbReference type="Proteomes" id="UP000244090">
    <property type="component" value="Unassembled WGS sequence"/>
</dbReference>
<sequence length="251" mass="28166">MEFTKLHYQEKPLVLANVWDVPSAKIAEKLNFQAIGTSSSAIAATLGYNDGEELTFSELEYIVKRITANTKLPVSVDLESGYSRKPAEIANHIKKMAKLGVVGINMEDSLVTEERVLLNENDFAETLQEVKAQLTNKNIKMFINVRIDTFLLDVENTLEATKKRIALYEKAGADGIFLPCIETESDIKAMVAATHLPINVMCMPNLPNFETLASLGVKRISMGNFLFDTMYHTFEEMTQTVRNQNSFKSIF</sequence>
<dbReference type="GO" id="GO:0016829">
    <property type="term" value="F:lyase activity"/>
    <property type="evidence" value="ECO:0007669"/>
    <property type="project" value="UniProtKB-KW"/>
</dbReference>